<dbReference type="AlphaFoldDB" id="A0AAP0PAP2"/>
<gene>
    <name evidence="2" type="ORF">Sjap_008257</name>
</gene>
<dbReference type="Proteomes" id="UP001417504">
    <property type="component" value="Unassembled WGS sequence"/>
</dbReference>
<dbReference type="EMBL" id="JBBNAE010000003">
    <property type="protein sequence ID" value="KAK9137663.1"/>
    <property type="molecule type" value="Genomic_DNA"/>
</dbReference>
<feature type="region of interest" description="Disordered" evidence="1">
    <location>
        <begin position="1"/>
        <end position="51"/>
    </location>
</feature>
<proteinExistence type="predicted"/>
<name>A0AAP0PAP2_9MAGN</name>
<comment type="caution">
    <text evidence="2">The sequence shown here is derived from an EMBL/GenBank/DDBJ whole genome shotgun (WGS) entry which is preliminary data.</text>
</comment>
<feature type="compositionally biased region" description="Basic and acidic residues" evidence="1">
    <location>
        <begin position="15"/>
        <end position="25"/>
    </location>
</feature>
<evidence type="ECO:0000313" key="3">
    <source>
        <dbReference type="Proteomes" id="UP001417504"/>
    </source>
</evidence>
<keyword evidence="3" id="KW-1185">Reference proteome</keyword>
<sequence length="51" mass="6009">MELKLEVNPTMNVDHLSENSEKESKGLQTYSMNSKLEKAKERLKWRSRQGE</sequence>
<organism evidence="2 3">
    <name type="scientific">Stephania japonica</name>
    <dbReference type="NCBI Taxonomy" id="461633"/>
    <lineage>
        <taxon>Eukaryota</taxon>
        <taxon>Viridiplantae</taxon>
        <taxon>Streptophyta</taxon>
        <taxon>Embryophyta</taxon>
        <taxon>Tracheophyta</taxon>
        <taxon>Spermatophyta</taxon>
        <taxon>Magnoliopsida</taxon>
        <taxon>Ranunculales</taxon>
        <taxon>Menispermaceae</taxon>
        <taxon>Menispermoideae</taxon>
        <taxon>Cissampelideae</taxon>
        <taxon>Stephania</taxon>
    </lineage>
</organism>
<protein>
    <submittedName>
        <fullName evidence="2">Uncharacterized protein</fullName>
    </submittedName>
</protein>
<evidence type="ECO:0000256" key="1">
    <source>
        <dbReference type="SAM" id="MobiDB-lite"/>
    </source>
</evidence>
<reference evidence="2 3" key="1">
    <citation type="submission" date="2024-01" db="EMBL/GenBank/DDBJ databases">
        <title>Genome assemblies of Stephania.</title>
        <authorList>
            <person name="Yang L."/>
        </authorList>
    </citation>
    <scope>NUCLEOTIDE SEQUENCE [LARGE SCALE GENOMIC DNA]</scope>
    <source>
        <strain evidence="2">QJT</strain>
        <tissue evidence="2">Leaf</tissue>
    </source>
</reference>
<feature type="compositionally biased region" description="Basic and acidic residues" evidence="1">
    <location>
        <begin position="35"/>
        <end position="51"/>
    </location>
</feature>
<accession>A0AAP0PAP2</accession>
<evidence type="ECO:0000313" key="2">
    <source>
        <dbReference type="EMBL" id="KAK9137663.1"/>
    </source>
</evidence>